<dbReference type="PANTHER" id="PTHR37171">
    <property type="entry name" value="SERINE/THREONINE-PROTEIN KINASE YRZF-RELATED"/>
    <property type="match status" value="1"/>
</dbReference>
<comment type="caution">
    <text evidence="2">The sequence shown here is derived from an EMBL/GenBank/DDBJ whole genome shotgun (WGS) entry which is preliminary data.</text>
</comment>
<organism evidence="2 3">
    <name type="scientific">Pholiota conissans</name>
    <dbReference type="NCBI Taxonomy" id="109636"/>
    <lineage>
        <taxon>Eukaryota</taxon>
        <taxon>Fungi</taxon>
        <taxon>Dikarya</taxon>
        <taxon>Basidiomycota</taxon>
        <taxon>Agaricomycotina</taxon>
        <taxon>Agaricomycetes</taxon>
        <taxon>Agaricomycetidae</taxon>
        <taxon>Agaricales</taxon>
        <taxon>Agaricineae</taxon>
        <taxon>Strophariaceae</taxon>
        <taxon>Pholiota</taxon>
    </lineage>
</organism>
<dbReference type="SUPFAM" id="SSF56112">
    <property type="entry name" value="Protein kinase-like (PK-like)"/>
    <property type="match status" value="1"/>
</dbReference>
<keyword evidence="3" id="KW-1185">Reference proteome</keyword>
<evidence type="ECO:0008006" key="4">
    <source>
        <dbReference type="Google" id="ProtNLM"/>
    </source>
</evidence>
<dbReference type="InterPro" id="IPR052396">
    <property type="entry name" value="Meiotic_Drive_Suppr_Kinase"/>
</dbReference>
<feature type="compositionally biased region" description="Low complexity" evidence="1">
    <location>
        <begin position="29"/>
        <end position="44"/>
    </location>
</feature>
<reference evidence="2" key="1">
    <citation type="submission" date="2020-11" db="EMBL/GenBank/DDBJ databases">
        <authorList>
            <consortium name="DOE Joint Genome Institute"/>
            <person name="Ahrendt S."/>
            <person name="Riley R."/>
            <person name="Andreopoulos W."/>
            <person name="Labutti K."/>
            <person name="Pangilinan J."/>
            <person name="Ruiz-Duenas F.J."/>
            <person name="Barrasa J.M."/>
            <person name="Sanchez-Garcia M."/>
            <person name="Camarero S."/>
            <person name="Miyauchi S."/>
            <person name="Serrano A."/>
            <person name="Linde D."/>
            <person name="Babiker R."/>
            <person name="Drula E."/>
            <person name="Ayuso-Fernandez I."/>
            <person name="Pacheco R."/>
            <person name="Padilla G."/>
            <person name="Ferreira P."/>
            <person name="Barriuso J."/>
            <person name="Kellner H."/>
            <person name="Castanera R."/>
            <person name="Alfaro M."/>
            <person name="Ramirez L."/>
            <person name="Pisabarro A.G."/>
            <person name="Kuo A."/>
            <person name="Tritt A."/>
            <person name="Lipzen A."/>
            <person name="He G."/>
            <person name="Yan M."/>
            <person name="Ng V."/>
            <person name="Cullen D."/>
            <person name="Martin F."/>
            <person name="Rosso M.-N."/>
            <person name="Henrissat B."/>
            <person name="Hibbett D."/>
            <person name="Martinez A.T."/>
            <person name="Grigoriev I.V."/>
        </authorList>
    </citation>
    <scope>NUCLEOTIDE SEQUENCE</scope>
    <source>
        <strain evidence="2">CIRM-BRFM 674</strain>
    </source>
</reference>
<protein>
    <recommendedName>
        <fullName evidence="4">Non-specific serine/threonine protein kinase</fullName>
    </recommendedName>
</protein>
<proteinExistence type="predicted"/>
<dbReference type="EMBL" id="MU155219">
    <property type="protein sequence ID" value="KAF9479118.1"/>
    <property type="molecule type" value="Genomic_DNA"/>
</dbReference>
<dbReference type="OrthoDB" id="2523749at2759"/>
<name>A0A9P5Z0F2_9AGAR</name>
<dbReference type="InterPro" id="IPR011009">
    <property type="entry name" value="Kinase-like_dom_sf"/>
</dbReference>
<dbReference type="AlphaFoldDB" id="A0A9P5Z0F2"/>
<sequence length="240" mass="27245">MVTTLHVKFPDAWPGWNIHECTLTSAVYESDSQSSESDSGSSTDAELEVGTVTVDPKALSDYYSDTPVFRGNLQRPFCPYEKTTVVLKFAMRSDLISDLVEETEMYLGPLEPLQGSAVPRFYGLYTGTENDQDIACLVLEYCGESITKRFSLLPMNLRVRILEHLGEIHRQGFLHGDFAERNVLHKNGEVRLIDFDRTIPDHHCRCDMNFHAGETTPERGGFGCDYLWDIALHNMKIWKS</sequence>
<dbReference type="PANTHER" id="PTHR37171:SF1">
    <property type="entry name" value="SERINE_THREONINE-PROTEIN KINASE YRZF-RELATED"/>
    <property type="match status" value="1"/>
</dbReference>
<dbReference type="Gene3D" id="1.10.510.10">
    <property type="entry name" value="Transferase(Phosphotransferase) domain 1"/>
    <property type="match status" value="1"/>
</dbReference>
<accession>A0A9P5Z0F2</accession>
<evidence type="ECO:0000256" key="1">
    <source>
        <dbReference type="SAM" id="MobiDB-lite"/>
    </source>
</evidence>
<feature type="region of interest" description="Disordered" evidence="1">
    <location>
        <begin position="29"/>
        <end position="48"/>
    </location>
</feature>
<dbReference type="Proteomes" id="UP000807469">
    <property type="component" value="Unassembled WGS sequence"/>
</dbReference>
<gene>
    <name evidence="2" type="ORF">BDN70DRAFT_834830</name>
</gene>
<evidence type="ECO:0000313" key="2">
    <source>
        <dbReference type="EMBL" id="KAF9479118.1"/>
    </source>
</evidence>
<evidence type="ECO:0000313" key="3">
    <source>
        <dbReference type="Proteomes" id="UP000807469"/>
    </source>
</evidence>